<dbReference type="AlphaFoldDB" id="A0A377JLV0"/>
<organism evidence="1 2">
    <name type="scientific">Helicobacter cinaedi</name>
    <dbReference type="NCBI Taxonomy" id="213"/>
    <lineage>
        <taxon>Bacteria</taxon>
        <taxon>Pseudomonadati</taxon>
        <taxon>Campylobacterota</taxon>
        <taxon>Epsilonproteobacteria</taxon>
        <taxon>Campylobacterales</taxon>
        <taxon>Helicobacteraceae</taxon>
        <taxon>Helicobacter</taxon>
    </lineage>
</organism>
<proteinExistence type="predicted"/>
<name>A0A377JLV0_9HELI</name>
<accession>A0A377JLV0</accession>
<dbReference type="Proteomes" id="UP000255335">
    <property type="component" value="Unassembled WGS sequence"/>
</dbReference>
<dbReference type="EMBL" id="UGHZ01000001">
    <property type="protein sequence ID" value="STP08718.1"/>
    <property type="molecule type" value="Genomic_DNA"/>
</dbReference>
<gene>
    <name evidence="1" type="ORF">NCTC12221_00131</name>
</gene>
<protein>
    <recommendedName>
        <fullName evidence="3">Outer membrane protein beta-barrel domain-containing protein</fullName>
    </recommendedName>
</protein>
<sequence>MRQYFGILALFLGIFLSKSFGGVFCENTCCTEYKVGVGIQGGMHNAKSLDASNALASLHIDTNIWRKWFYFGFKGQFGLGGAWITRQNSQTQATYDDIGVRFALGLPINAVFSSTPSIALSEPIFLYLTLGIGINDYAHKVSLPSQKRNAVGLGIAGIHTFRESWNFEYALEYGYIYNAHYKYSPQVLGLRENIKIGSNNHDLRVSLGLTQSKGYGFYTRLSGIYRILDSAIEGTFVYPQSTQAIGMFEMGMSLGSLGL</sequence>
<evidence type="ECO:0000313" key="1">
    <source>
        <dbReference type="EMBL" id="STP08718.1"/>
    </source>
</evidence>
<evidence type="ECO:0000313" key="2">
    <source>
        <dbReference type="Proteomes" id="UP000255335"/>
    </source>
</evidence>
<dbReference type="RefSeq" id="WP_115025561.1">
    <property type="nucleotide sequence ID" value="NZ_UGHZ01000001.1"/>
</dbReference>
<reference evidence="1 2" key="1">
    <citation type="submission" date="2018-06" db="EMBL/GenBank/DDBJ databases">
        <authorList>
            <consortium name="Pathogen Informatics"/>
            <person name="Doyle S."/>
        </authorList>
    </citation>
    <scope>NUCLEOTIDE SEQUENCE [LARGE SCALE GENOMIC DNA]</scope>
    <source>
        <strain evidence="1 2">NCTC12221</strain>
    </source>
</reference>
<evidence type="ECO:0008006" key="3">
    <source>
        <dbReference type="Google" id="ProtNLM"/>
    </source>
</evidence>